<dbReference type="SMART" id="SM00956">
    <property type="entry name" value="RQC"/>
    <property type="match status" value="1"/>
</dbReference>
<evidence type="ECO:0000256" key="8">
    <source>
        <dbReference type="ARBA" id="ARBA00022806"/>
    </source>
</evidence>
<dbReference type="InterPro" id="IPR032284">
    <property type="entry name" value="RecQ_Zn-bd"/>
</dbReference>
<evidence type="ECO:0000256" key="5">
    <source>
        <dbReference type="ARBA" id="ARBA00022741"/>
    </source>
</evidence>
<dbReference type="SMART" id="SM00490">
    <property type="entry name" value="HELICc"/>
    <property type="match status" value="1"/>
</dbReference>
<dbReference type="SUPFAM" id="SSF46894">
    <property type="entry name" value="C-terminal effector domain of the bipartite response regulators"/>
    <property type="match status" value="1"/>
</dbReference>
<feature type="domain" description="Helicase ATP-binding" evidence="18">
    <location>
        <begin position="197"/>
        <end position="365"/>
    </location>
</feature>
<evidence type="ECO:0000259" key="19">
    <source>
        <dbReference type="PROSITE" id="PS51194"/>
    </source>
</evidence>
<dbReference type="InterPro" id="IPR016032">
    <property type="entry name" value="Sig_transdc_resp-reg_C-effctor"/>
</dbReference>
<dbReference type="SUPFAM" id="SSF52540">
    <property type="entry name" value="P-loop containing nucleoside triphosphate hydrolases"/>
    <property type="match status" value="1"/>
</dbReference>
<dbReference type="Pfam" id="PF00570">
    <property type="entry name" value="HRDC"/>
    <property type="match status" value="1"/>
</dbReference>
<dbReference type="InterPro" id="IPR011545">
    <property type="entry name" value="DEAD/DEAH_box_helicase_dom"/>
</dbReference>
<evidence type="ECO:0000256" key="13">
    <source>
        <dbReference type="ARBA" id="ARBA00023204"/>
    </source>
</evidence>
<evidence type="ECO:0000256" key="2">
    <source>
        <dbReference type="ARBA" id="ARBA00001947"/>
    </source>
</evidence>
<evidence type="ECO:0000256" key="6">
    <source>
        <dbReference type="ARBA" id="ARBA00022763"/>
    </source>
</evidence>
<evidence type="ECO:0000259" key="18">
    <source>
        <dbReference type="PROSITE" id="PS51192"/>
    </source>
</evidence>
<dbReference type="PANTHER" id="PTHR13710">
    <property type="entry name" value="DNA HELICASE RECQ FAMILY MEMBER"/>
    <property type="match status" value="1"/>
</dbReference>
<dbReference type="Pfam" id="PF14493">
    <property type="entry name" value="HTH_40"/>
    <property type="match status" value="1"/>
</dbReference>
<comment type="caution">
    <text evidence="20">The sequence shown here is derived from an EMBL/GenBank/DDBJ whole genome shotgun (WGS) entry which is preliminary data.</text>
</comment>
<evidence type="ECO:0000313" key="21">
    <source>
        <dbReference type="Proteomes" id="UP001501556"/>
    </source>
</evidence>
<name>A0ABP7PKH3_9BACT</name>
<evidence type="ECO:0000256" key="16">
    <source>
        <dbReference type="NCBIfam" id="TIGR01389"/>
    </source>
</evidence>
<keyword evidence="13" id="KW-0234">DNA repair</keyword>
<keyword evidence="14" id="KW-0413">Isomerase</keyword>
<dbReference type="SUPFAM" id="SSF46785">
    <property type="entry name" value="Winged helix' DNA-binding domain"/>
    <property type="match status" value="1"/>
</dbReference>
<dbReference type="InterPro" id="IPR011335">
    <property type="entry name" value="Restrct_endonuc-II-like"/>
</dbReference>
<evidence type="ECO:0000256" key="4">
    <source>
        <dbReference type="ARBA" id="ARBA00022723"/>
    </source>
</evidence>
<dbReference type="NCBIfam" id="TIGR00614">
    <property type="entry name" value="recQ_fam"/>
    <property type="match status" value="1"/>
</dbReference>
<comment type="similarity">
    <text evidence="3">Belongs to the helicase family. RecQ subfamily.</text>
</comment>
<dbReference type="Gene3D" id="1.10.10.10">
    <property type="entry name" value="Winged helix-like DNA-binding domain superfamily/Winged helix DNA-binding domain"/>
    <property type="match status" value="1"/>
</dbReference>
<keyword evidence="11" id="KW-0238">DNA-binding</keyword>
<organism evidence="20 21">
    <name type="scientific">Hymenobacter antarcticus</name>
    <dbReference type="NCBI Taxonomy" id="486270"/>
    <lineage>
        <taxon>Bacteria</taxon>
        <taxon>Pseudomonadati</taxon>
        <taxon>Bacteroidota</taxon>
        <taxon>Cytophagia</taxon>
        <taxon>Cytophagales</taxon>
        <taxon>Hymenobacteraceae</taxon>
        <taxon>Hymenobacter</taxon>
    </lineage>
</organism>
<comment type="cofactor">
    <cofactor evidence="1">
        <name>Mg(2+)</name>
        <dbReference type="ChEBI" id="CHEBI:18420"/>
    </cofactor>
</comment>
<dbReference type="EMBL" id="BAABDI010000005">
    <property type="protein sequence ID" value="GAA3967090.1"/>
    <property type="molecule type" value="Genomic_DNA"/>
</dbReference>
<evidence type="ECO:0000256" key="7">
    <source>
        <dbReference type="ARBA" id="ARBA00022801"/>
    </source>
</evidence>
<evidence type="ECO:0000256" key="11">
    <source>
        <dbReference type="ARBA" id="ARBA00023125"/>
    </source>
</evidence>
<dbReference type="InterPro" id="IPR029491">
    <property type="entry name" value="Helicase_HTH"/>
</dbReference>
<dbReference type="InterPro" id="IPR014001">
    <property type="entry name" value="Helicase_ATP-bd"/>
</dbReference>
<dbReference type="PANTHER" id="PTHR13710:SF105">
    <property type="entry name" value="ATP-DEPENDENT DNA HELICASE Q1"/>
    <property type="match status" value="1"/>
</dbReference>
<comment type="cofactor">
    <cofactor evidence="2">
        <name>Zn(2+)</name>
        <dbReference type="ChEBI" id="CHEBI:29105"/>
    </cofactor>
</comment>
<dbReference type="InterPro" id="IPR018982">
    <property type="entry name" value="RQC_domain"/>
</dbReference>
<dbReference type="InterPro" id="IPR010997">
    <property type="entry name" value="HRDC-like_sf"/>
</dbReference>
<comment type="catalytic activity">
    <reaction evidence="15">
        <text>Couples ATP hydrolysis with the unwinding of duplex DNA by translocating in the 3'-5' direction.</text>
        <dbReference type="EC" id="5.6.2.4"/>
    </reaction>
</comment>
<dbReference type="InterPro" id="IPR004589">
    <property type="entry name" value="DNA_helicase_ATP-dep_RecQ"/>
</dbReference>
<dbReference type="InterPro" id="IPR044876">
    <property type="entry name" value="HRDC_dom_sf"/>
</dbReference>
<evidence type="ECO:0000256" key="12">
    <source>
        <dbReference type="ARBA" id="ARBA00023172"/>
    </source>
</evidence>
<dbReference type="Pfam" id="PF16124">
    <property type="entry name" value="RecQ_Zn_bind"/>
    <property type="match status" value="1"/>
</dbReference>
<dbReference type="Pfam" id="PF09382">
    <property type="entry name" value="RQC"/>
    <property type="match status" value="1"/>
</dbReference>
<dbReference type="PROSITE" id="PS50967">
    <property type="entry name" value="HRDC"/>
    <property type="match status" value="1"/>
</dbReference>
<keyword evidence="6" id="KW-0227">DNA damage</keyword>
<keyword evidence="8" id="KW-0347">Helicase</keyword>
<dbReference type="RefSeq" id="WP_345122002.1">
    <property type="nucleotide sequence ID" value="NZ_BAABDI010000005.1"/>
</dbReference>
<dbReference type="SMART" id="SM00487">
    <property type="entry name" value="DEXDc"/>
    <property type="match status" value="1"/>
</dbReference>
<evidence type="ECO:0000256" key="3">
    <source>
        <dbReference type="ARBA" id="ARBA00005446"/>
    </source>
</evidence>
<keyword evidence="9" id="KW-0862">Zinc</keyword>
<evidence type="ECO:0000256" key="14">
    <source>
        <dbReference type="ARBA" id="ARBA00023235"/>
    </source>
</evidence>
<keyword evidence="10" id="KW-0067">ATP-binding</keyword>
<dbReference type="Pfam" id="PF00271">
    <property type="entry name" value="Helicase_C"/>
    <property type="match status" value="1"/>
</dbReference>
<proteinExistence type="inferred from homology"/>
<dbReference type="InterPro" id="IPR007569">
    <property type="entry name" value="DUF559"/>
</dbReference>
<dbReference type="PROSITE" id="PS51194">
    <property type="entry name" value="HELICASE_CTER"/>
    <property type="match status" value="1"/>
</dbReference>
<sequence>MEIPPPISAGPEDVANFVFTTEVRPWRKHLKEYARQNRRQPTEAEDRLWQSLRNTKLGVRFRRQHAIEGYIVDFFCTRAFLTIELDGEIHLTPEQAEYDTGRTFTLTELGYRELRFTNQQVLHHLDEVLATIQQHLIQNTSKHPSGSPSFLERGPGGEVTPNHMPELATPDLLPAARQALKRYYGYDNFRPMQGDIIQHILAGNDTVVLMPTGGGKSVCFQIPAVVSEGTCIVVSPLIALMKDQVEALKANGIAAAYINSSVGQSEANDIARAAVSGHLKLLYVSPEKLLSDGFLQFLTRVNISLFAIDEAHCISSWGHDFRPEYTQLGQLRTHFPNTPIIALTATADRLTQRDIKTQLNLHEPRVFLSSFDRPNINLNVRPGQDRVGSVIDYIGRHPEDPGIIYCLSRKTCETISAKLIAKGIKAAHYHAGLTPLQRGKAQEAFLQDDIQVIVATIAFGMGIDKSNVRWVMHYNLPKNIEGYYQEIGRAGRDGSPATAILFYSFADVMQMREMVTKDVPARQAQLNTAKLERMQQFAEAASCRRKILLNYFSENLPQDCGNCDICRNPPTTFDGTLIAQKALSAVFRSRERVAITLLIDILRGMRNQAVLQGGYDQIKTYGAGSDLPYLDWYSYIHQMLNDGLFYIAYEEGYALKITERGHQVLKGQLNLPLKKFQVAEKAERPTRAGKKAANAAATAIVGTPEAQLFDKLRKLRKQIADEQGVPPYVVFSDATLQEMAAERPVSRVGMLGISGVGMKKFETYGEAFIRLILEHGGGGQYVPSDSDSMFNEPRPRTAAAAVATAEKPVSDSEDATIQFHQMGLTPEDISERRGLALSTVKTHLYNAYAKGRELRIHDFASDAELAEIFTARAQLGGEPTLRDLFDHLREKYDYFQLRMAALYHKRLRGQ</sequence>
<dbReference type="InterPro" id="IPR047216">
    <property type="entry name" value="Endonuclease_DUF559_bact"/>
</dbReference>
<dbReference type="InterPro" id="IPR002121">
    <property type="entry name" value="HRDC_dom"/>
</dbReference>
<dbReference type="InterPro" id="IPR036390">
    <property type="entry name" value="WH_DNA-bd_sf"/>
</dbReference>
<dbReference type="Pfam" id="PF04480">
    <property type="entry name" value="DUF559"/>
    <property type="match status" value="1"/>
</dbReference>
<reference evidence="21" key="1">
    <citation type="journal article" date="2019" name="Int. J. Syst. Evol. Microbiol.">
        <title>The Global Catalogue of Microorganisms (GCM) 10K type strain sequencing project: providing services to taxonomists for standard genome sequencing and annotation.</title>
        <authorList>
            <consortium name="The Broad Institute Genomics Platform"/>
            <consortium name="The Broad Institute Genome Sequencing Center for Infectious Disease"/>
            <person name="Wu L."/>
            <person name="Ma J."/>
        </authorList>
    </citation>
    <scope>NUCLEOTIDE SEQUENCE [LARGE SCALE GENOMIC DNA]</scope>
    <source>
        <strain evidence="21">JCM 17217</strain>
    </source>
</reference>
<evidence type="ECO:0000256" key="10">
    <source>
        <dbReference type="ARBA" id="ARBA00022840"/>
    </source>
</evidence>
<dbReference type="Gene3D" id="3.40.50.300">
    <property type="entry name" value="P-loop containing nucleotide triphosphate hydrolases"/>
    <property type="match status" value="2"/>
</dbReference>
<dbReference type="CDD" id="cd17920">
    <property type="entry name" value="DEXHc_RecQ"/>
    <property type="match status" value="1"/>
</dbReference>
<dbReference type="InterPro" id="IPR027417">
    <property type="entry name" value="P-loop_NTPase"/>
</dbReference>
<keyword evidence="5" id="KW-0547">Nucleotide-binding</keyword>
<protein>
    <recommendedName>
        <fullName evidence="16">DNA helicase RecQ</fullName>
        <ecNumber evidence="16">5.6.2.4</ecNumber>
    </recommendedName>
</protein>
<dbReference type="CDD" id="cd18794">
    <property type="entry name" value="SF2_C_RecQ"/>
    <property type="match status" value="1"/>
</dbReference>
<keyword evidence="21" id="KW-1185">Reference proteome</keyword>
<accession>A0ABP7PKH3</accession>
<dbReference type="SUPFAM" id="SSF47819">
    <property type="entry name" value="HRDC-like"/>
    <property type="match status" value="1"/>
</dbReference>
<evidence type="ECO:0000256" key="1">
    <source>
        <dbReference type="ARBA" id="ARBA00001946"/>
    </source>
</evidence>
<dbReference type="Gene3D" id="3.40.960.10">
    <property type="entry name" value="VSR Endonuclease"/>
    <property type="match status" value="1"/>
</dbReference>
<dbReference type="CDD" id="cd01038">
    <property type="entry name" value="Endonuclease_DUF559"/>
    <property type="match status" value="1"/>
</dbReference>
<dbReference type="EC" id="5.6.2.4" evidence="16"/>
<gene>
    <name evidence="20" type="ORF">GCM10022407_11640</name>
</gene>
<keyword evidence="12" id="KW-0233">DNA recombination</keyword>
<evidence type="ECO:0000256" key="9">
    <source>
        <dbReference type="ARBA" id="ARBA00022833"/>
    </source>
</evidence>
<dbReference type="InterPro" id="IPR036388">
    <property type="entry name" value="WH-like_DNA-bd_sf"/>
</dbReference>
<evidence type="ECO:0000259" key="17">
    <source>
        <dbReference type="PROSITE" id="PS50967"/>
    </source>
</evidence>
<dbReference type="InterPro" id="IPR001650">
    <property type="entry name" value="Helicase_C-like"/>
</dbReference>
<feature type="domain" description="Helicase C-terminal" evidence="19">
    <location>
        <begin position="386"/>
        <end position="534"/>
    </location>
</feature>
<dbReference type="InterPro" id="IPR006293">
    <property type="entry name" value="DNA_helicase_ATP-dep_RecQ_bac"/>
</dbReference>
<keyword evidence="7" id="KW-0378">Hydrolase</keyword>
<dbReference type="Gene3D" id="1.10.150.80">
    <property type="entry name" value="HRDC domain"/>
    <property type="match status" value="1"/>
</dbReference>
<feature type="domain" description="HRDC" evidence="17">
    <location>
        <begin position="702"/>
        <end position="782"/>
    </location>
</feature>
<dbReference type="Proteomes" id="UP001501556">
    <property type="component" value="Unassembled WGS sequence"/>
</dbReference>
<dbReference type="NCBIfam" id="TIGR01389">
    <property type="entry name" value="recQ"/>
    <property type="match status" value="1"/>
</dbReference>
<dbReference type="PROSITE" id="PS51192">
    <property type="entry name" value="HELICASE_ATP_BIND_1"/>
    <property type="match status" value="1"/>
</dbReference>
<evidence type="ECO:0000256" key="15">
    <source>
        <dbReference type="ARBA" id="ARBA00034617"/>
    </source>
</evidence>
<keyword evidence="4" id="KW-0479">Metal-binding</keyword>
<dbReference type="SMART" id="SM00341">
    <property type="entry name" value="HRDC"/>
    <property type="match status" value="1"/>
</dbReference>
<dbReference type="SUPFAM" id="SSF52980">
    <property type="entry name" value="Restriction endonuclease-like"/>
    <property type="match status" value="1"/>
</dbReference>
<dbReference type="Pfam" id="PF00270">
    <property type="entry name" value="DEAD"/>
    <property type="match status" value="1"/>
</dbReference>
<evidence type="ECO:0000313" key="20">
    <source>
        <dbReference type="EMBL" id="GAA3967090.1"/>
    </source>
</evidence>